<gene>
    <name evidence="3" type="ORF">M0812_23488</name>
</gene>
<dbReference type="AlphaFoldDB" id="A0AAV7YRA0"/>
<feature type="signal peptide" evidence="1">
    <location>
        <begin position="1"/>
        <end position="19"/>
    </location>
</feature>
<dbReference type="Proteomes" id="UP001146793">
    <property type="component" value="Unassembled WGS sequence"/>
</dbReference>
<protein>
    <recommendedName>
        <fullName evidence="2">ARG and Rhodanese-Phosphatase-superfamily-associated domain-containing protein</fullName>
    </recommendedName>
</protein>
<accession>A0AAV7YRA0</accession>
<name>A0AAV7YRA0_9EUKA</name>
<feature type="domain" description="ARG and Rhodanese-Phosphatase-superfamily-associated" evidence="2">
    <location>
        <begin position="28"/>
        <end position="307"/>
    </location>
</feature>
<comment type="caution">
    <text evidence="3">The sequence shown here is derived from an EMBL/GenBank/DDBJ whole genome shotgun (WGS) entry which is preliminary data.</text>
</comment>
<dbReference type="InterPro" id="IPR046699">
    <property type="entry name" value="ARPP-1"/>
</dbReference>
<reference evidence="3" key="1">
    <citation type="submission" date="2022-08" db="EMBL/GenBank/DDBJ databases">
        <title>Novel sulphate-reducing endosymbionts in the free-living metamonad Anaeramoeba.</title>
        <authorList>
            <person name="Jerlstrom-Hultqvist J."/>
            <person name="Cepicka I."/>
            <person name="Gallot-Lavallee L."/>
            <person name="Salas-Leiva D."/>
            <person name="Curtis B.A."/>
            <person name="Zahonova K."/>
            <person name="Pipaliya S."/>
            <person name="Dacks J."/>
            <person name="Roger A.J."/>
        </authorList>
    </citation>
    <scope>NUCLEOTIDE SEQUENCE</scope>
    <source>
        <strain evidence="3">Busselton2</strain>
    </source>
</reference>
<dbReference type="EMBL" id="JANTQA010000051">
    <property type="protein sequence ID" value="KAJ3430480.1"/>
    <property type="molecule type" value="Genomic_DNA"/>
</dbReference>
<proteinExistence type="predicted"/>
<dbReference type="Pfam" id="PF20208">
    <property type="entry name" value="ARPP-1"/>
    <property type="match status" value="1"/>
</dbReference>
<organism evidence="3 4">
    <name type="scientific">Anaeramoeba flamelloides</name>
    <dbReference type="NCBI Taxonomy" id="1746091"/>
    <lineage>
        <taxon>Eukaryota</taxon>
        <taxon>Metamonada</taxon>
        <taxon>Anaeramoebidae</taxon>
        <taxon>Anaeramoeba</taxon>
    </lineage>
</organism>
<keyword evidence="1" id="KW-0732">Signal</keyword>
<evidence type="ECO:0000259" key="2">
    <source>
        <dbReference type="Pfam" id="PF20208"/>
    </source>
</evidence>
<evidence type="ECO:0000256" key="1">
    <source>
        <dbReference type="SAM" id="SignalP"/>
    </source>
</evidence>
<evidence type="ECO:0000313" key="4">
    <source>
        <dbReference type="Proteomes" id="UP001146793"/>
    </source>
</evidence>
<feature type="chain" id="PRO_5043339222" description="ARG and Rhodanese-Phosphatase-superfamily-associated domain-containing protein" evidence="1">
    <location>
        <begin position="20"/>
        <end position="345"/>
    </location>
</feature>
<sequence>MKQIIIFLTLILVFRYSLSSTINYEQSKFTGPHQMKNLQYYLVYGQKNEDKEDPKIMVLTEAVDKGLILISEIGSVNYVEIENLSDHYSIYIQSGDIIKGGKQDRTILNDHYITPKSGKVKIKCFCVESGRYAKRGKESKKYFTSSQDLVNNNEIMISLRIDQDQHAVWEGVNKVQSDLNNVFKSNLKAKESETSLLLTLENTKLNDLTEEYISSYQEKNDNTQETINTVQLDDQNIIGIIFVVDNKVVSADIYGSPLVFKKMYRKVLKSAIKQAITLQKQDVDQAEELTLQSIKKILNSPTKKNISEELLNNIQFNIYENDSYYVFESLHSENGKPLHINYLLK</sequence>
<evidence type="ECO:0000313" key="3">
    <source>
        <dbReference type="EMBL" id="KAJ3430480.1"/>
    </source>
</evidence>